<keyword evidence="2" id="KW-0732">Signal</keyword>
<keyword evidence="4" id="KW-1185">Reference proteome</keyword>
<evidence type="ECO:0000256" key="2">
    <source>
        <dbReference type="SAM" id="SignalP"/>
    </source>
</evidence>
<evidence type="ECO:0000313" key="4">
    <source>
        <dbReference type="Proteomes" id="UP001194468"/>
    </source>
</evidence>
<proteinExistence type="predicted"/>
<feature type="compositionally biased region" description="Polar residues" evidence="1">
    <location>
        <begin position="109"/>
        <end position="121"/>
    </location>
</feature>
<evidence type="ECO:0000256" key="1">
    <source>
        <dbReference type="SAM" id="MobiDB-lite"/>
    </source>
</evidence>
<dbReference type="Proteomes" id="UP001194468">
    <property type="component" value="Unassembled WGS sequence"/>
</dbReference>
<protein>
    <submittedName>
        <fullName evidence="3">Uncharacterized protein</fullName>
    </submittedName>
</protein>
<sequence>MLVLVAAVPLVIIIITGTSNTRSHYLNIQPGNKKTKIPTQEIFSKLVKALTTSLEQDRPSAKVQKSSLLTQKEHEATIQHVADVEDTMQQSCEHERANARKPLGPLTKKVNSSSSHATQRVTEGATEKASTTSLAPEKQSRKAIHSSGKRTTTTVRDAVRQRRGLAIIESEDVGMVRASASKQLKYLSNQGMMCGMEKRNMTENVP</sequence>
<name>A0AAD4C2Z1_BOLED</name>
<accession>A0AAD4C2Z1</accession>
<feature type="chain" id="PRO_5042163098" evidence="2">
    <location>
        <begin position="24"/>
        <end position="206"/>
    </location>
</feature>
<reference evidence="3" key="1">
    <citation type="submission" date="2019-10" db="EMBL/GenBank/DDBJ databases">
        <authorList>
            <consortium name="DOE Joint Genome Institute"/>
            <person name="Kuo A."/>
            <person name="Miyauchi S."/>
            <person name="Kiss E."/>
            <person name="Drula E."/>
            <person name="Kohler A."/>
            <person name="Sanchez-Garcia M."/>
            <person name="Andreopoulos B."/>
            <person name="Barry K.W."/>
            <person name="Bonito G."/>
            <person name="Buee M."/>
            <person name="Carver A."/>
            <person name="Chen C."/>
            <person name="Cichocki N."/>
            <person name="Clum A."/>
            <person name="Culley D."/>
            <person name="Crous P.W."/>
            <person name="Fauchery L."/>
            <person name="Girlanda M."/>
            <person name="Hayes R."/>
            <person name="Keri Z."/>
            <person name="LaButti K."/>
            <person name="Lipzen A."/>
            <person name="Lombard V."/>
            <person name="Magnuson J."/>
            <person name="Maillard F."/>
            <person name="Morin E."/>
            <person name="Murat C."/>
            <person name="Nolan M."/>
            <person name="Ohm R."/>
            <person name="Pangilinan J."/>
            <person name="Pereira M."/>
            <person name="Perotto S."/>
            <person name="Peter M."/>
            <person name="Riley R."/>
            <person name="Sitrit Y."/>
            <person name="Stielow B."/>
            <person name="Szollosi G."/>
            <person name="Zifcakova L."/>
            <person name="Stursova M."/>
            <person name="Spatafora J.W."/>
            <person name="Tedersoo L."/>
            <person name="Vaario L.-M."/>
            <person name="Yamada A."/>
            <person name="Yan M."/>
            <person name="Wang P."/>
            <person name="Xu J."/>
            <person name="Bruns T."/>
            <person name="Baldrian P."/>
            <person name="Vilgalys R."/>
            <person name="Henrissat B."/>
            <person name="Grigoriev I.V."/>
            <person name="Hibbett D."/>
            <person name="Nagy L.G."/>
            <person name="Martin F.M."/>
        </authorList>
    </citation>
    <scope>NUCLEOTIDE SEQUENCE</scope>
    <source>
        <strain evidence="3">BED1</strain>
    </source>
</reference>
<feature type="region of interest" description="Disordered" evidence="1">
    <location>
        <begin position="93"/>
        <end position="153"/>
    </location>
</feature>
<evidence type="ECO:0000313" key="3">
    <source>
        <dbReference type="EMBL" id="KAF8447544.1"/>
    </source>
</evidence>
<dbReference type="AlphaFoldDB" id="A0AAD4C2Z1"/>
<comment type="caution">
    <text evidence="3">The sequence shown here is derived from an EMBL/GenBank/DDBJ whole genome shotgun (WGS) entry which is preliminary data.</text>
</comment>
<reference evidence="3" key="2">
    <citation type="journal article" date="2020" name="Nat. Commun.">
        <title>Large-scale genome sequencing of mycorrhizal fungi provides insights into the early evolution of symbiotic traits.</title>
        <authorList>
            <person name="Miyauchi S."/>
            <person name="Kiss E."/>
            <person name="Kuo A."/>
            <person name="Drula E."/>
            <person name="Kohler A."/>
            <person name="Sanchez-Garcia M."/>
            <person name="Morin E."/>
            <person name="Andreopoulos B."/>
            <person name="Barry K.W."/>
            <person name="Bonito G."/>
            <person name="Buee M."/>
            <person name="Carver A."/>
            <person name="Chen C."/>
            <person name="Cichocki N."/>
            <person name="Clum A."/>
            <person name="Culley D."/>
            <person name="Crous P.W."/>
            <person name="Fauchery L."/>
            <person name="Girlanda M."/>
            <person name="Hayes R.D."/>
            <person name="Keri Z."/>
            <person name="LaButti K."/>
            <person name="Lipzen A."/>
            <person name="Lombard V."/>
            <person name="Magnuson J."/>
            <person name="Maillard F."/>
            <person name="Murat C."/>
            <person name="Nolan M."/>
            <person name="Ohm R.A."/>
            <person name="Pangilinan J."/>
            <person name="Pereira M.F."/>
            <person name="Perotto S."/>
            <person name="Peter M."/>
            <person name="Pfister S."/>
            <person name="Riley R."/>
            <person name="Sitrit Y."/>
            <person name="Stielow J.B."/>
            <person name="Szollosi G."/>
            <person name="Zifcakova L."/>
            <person name="Stursova M."/>
            <person name="Spatafora J.W."/>
            <person name="Tedersoo L."/>
            <person name="Vaario L.M."/>
            <person name="Yamada A."/>
            <person name="Yan M."/>
            <person name="Wang P."/>
            <person name="Xu J."/>
            <person name="Bruns T."/>
            <person name="Baldrian P."/>
            <person name="Vilgalys R."/>
            <person name="Dunand C."/>
            <person name="Henrissat B."/>
            <person name="Grigoriev I.V."/>
            <person name="Hibbett D."/>
            <person name="Nagy L.G."/>
            <person name="Martin F.M."/>
        </authorList>
    </citation>
    <scope>NUCLEOTIDE SEQUENCE</scope>
    <source>
        <strain evidence="3">BED1</strain>
    </source>
</reference>
<organism evidence="3 4">
    <name type="scientific">Boletus edulis BED1</name>
    <dbReference type="NCBI Taxonomy" id="1328754"/>
    <lineage>
        <taxon>Eukaryota</taxon>
        <taxon>Fungi</taxon>
        <taxon>Dikarya</taxon>
        <taxon>Basidiomycota</taxon>
        <taxon>Agaricomycotina</taxon>
        <taxon>Agaricomycetes</taxon>
        <taxon>Agaricomycetidae</taxon>
        <taxon>Boletales</taxon>
        <taxon>Boletineae</taxon>
        <taxon>Boletaceae</taxon>
        <taxon>Boletoideae</taxon>
        <taxon>Boletus</taxon>
    </lineage>
</organism>
<gene>
    <name evidence="3" type="ORF">L210DRAFT_3501176</name>
</gene>
<feature type="signal peptide" evidence="2">
    <location>
        <begin position="1"/>
        <end position="23"/>
    </location>
</feature>
<dbReference type="EMBL" id="WHUW01000004">
    <property type="protein sequence ID" value="KAF8447544.1"/>
    <property type="molecule type" value="Genomic_DNA"/>
</dbReference>